<dbReference type="Pfam" id="PF13671">
    <property type="entry name" value="AAA_33"/>
    <property type="match status" value="1"/>
</dbReference>
<sequence length="183" mass="20144">MLIIVTGLPATGKTTIARSISARIRAPLFSKDEYKETLFDSLGTKDREWSRSIGRAAIDLMYSDVASCMRVGLTCVVESNFKPEFDNERMGKLLDEYRVSSVQVLCKADGSVVYDRFSQRASSGDRHPGHNDAGSLDEFRPVLMRGRAEPLAVPGPLIEIDTTDFGSVDVDALVRELSAQLVL</sequence>
<gene>
    <name evidence="1" type="ORF">A2480_00685</name>
</gene>
<accession>A0A1F7WFT3</accession>
<proteinExistence type="predicted"/>
<protein>
    <submittedName>
        <fullName evidence="1">Uncharacterized protein</fullName>
    </submittedName>
</protein>
<dbReference type="AlphaFoldDB" id="A0A1F7WFT3"/>
<dbReference type="PANTHER" id="PTHR37807:SF3">
    <property type="entry name" value="OS07G0160300 PROTEIN"/>
    <property type="match status" value="1"/>
</dbReference>
<dbReference type="Proteomes" id="UP000176988">
    <property type="component" value="Unassembled WGS sequence"/>
</dbReference>
<dbReference type="STRING" id="1802424.A2480_00685"/>
<comment type="caution">
    <text evidence="1">The sequence shown here is derived from an EMBL/GenBank/DDBJ whole genome shotgun (WGS) entry which is preliminary data.</text>
</comment>
<dbReference type="EMBL" id="MGFG01000001">
    <property type="protein sequence ID" value="OGM01650.1"/>
    <property type="molecule type" value="Genomic_DNA"/>
</dbReference>
<dbReference type="PANTHER" id="PTHR37807">
    <property type="entry name" value="OS07G0160300 PROTEIN"/>
    <property type="match status" value="1"/>
</dbReference>
<reference evidence="1 2" key="1">
    <citation type="journal article" date="2016" name="Nat. Commun.">
        <title>Thousands of microbial genomes shed light on interconnected biogeochemical processes in an aquifer system.</title>
        <authorList>
            <person name="Anantharaman K."/>
            <person name="Brown C.T."/>
            <person name="Hug L.A."/>
            <person name="Sharon I."/>
            <person name="Castelle C.J."/>
            <person name="Probst A.J."/>
            <person name="Thomas B.C."/>
            <person name="Singh A."/>
            <person name="Wilkins M.J."/>
            <person name="Karaoz U."/>
            <person name="Brodie E.L."/>
            <person name="Williams K.H."/>
            <person name="Hubbard S.S."/>
            <person name="Banfield J.F."/>
        </authorList>
    </citation>
    <scope>NUCLEOTIDE SEQUENCE [LARGE SCALE GENOMIC DNA]</scope>
</reference>
<dbReference type="InterPro" id="IPR027417">
    <property type="entry name" value="P-loop_NTPase"/>
</dbReference>
<organism evidence="1 2">
    <name type="scientific">Candidatus Uhrbacteria bacterium RIFOXYC2_FULL_47_19</name>
    <dbReference type="NCBI Taxonomy" id="1802424"/>
    <lineage>
        <taxon>Bacteria</taxon>
        <taxon>Candidatus Uhriibacteriota</taxon>
    </lineage>
</organism>
<dbReference type="SUPFAM" id="SSF52540">
    <property type="entry name" value="P-loop containing nucleoside triphosphate hydrolases"/>
    <property type="match status" value="1"/>
</dbReference>
<evidence type="ECO:0000313" key="1">
    <source>
        <dbReference type="EMBL" id="OGM01650.1"/>
    </source>
</evidence>
<dbReference type="Gene3D" id="3.40.50.300">
    <property type="entry name" value="P-loop containing nucleotide triphosphate hydrolases"/>
    <property type="match status" value="1"/>
</dbReference>
<evidence type="ECO:0000313" key="2">
    <source>
        <dbReference type="Proteomes" id="UP000176988"/>
    </source>
</evidence>
<name>A0A1F7WFT3_9BACT</name>